<keyword evidence="2" id="KW-0812">Transmembrane</keyword>
<feature type="region of interest" description="Disordered" evidence="1">
    <location>
        <begin position="504"/>
        <end position="523"/>
    </location>
</feature>
<evidence type="ECO:0000313" key="4">
    <source>
        <dbReference type="EMBL" id="PPF67768.1"/>
    </source>
</evidence>
<dbReference type="RefSeq" id="WP_104290260.1">
    <property type="nucleotide sequence ID" value="NZ_PSXY01000011.1"/>
</dbReference>
<keyword evidence="4" id="KW-0418">Kinase</keyword>
<dbReference type="Proteomes" id="UP000239241">
    <property type="component" value="Unassembled WGS sequence"/>
</dbReference>
<feature type="compositionally biased region" description="Low complexity" evidence="1">
    <location>
        <begin position="402"/>
        <end position="419"/>
    </location>
</feature>
<evidence type="ECO:0000259" key="3">
    <source>
        <dbReference type="PROSITE" id="PS50011"/>
    </source>
</evidence>
<accession>A0A2S5VTR9</accession>
<dbReference type="EMBL" id="PSXY01000011">
    <property type="protein sequence ID" value="PPF67768.1"/>
    <property type="molecule type" value="Genomic_DNA"/>
</dbReference>
<dbReference type="SUPFAM" id="SSF56112">
    <property type="entry name" value="Protein kinase-like (PK-like)"/>
    <property type="match status" value="1"/>
</dbReference>
<organism evidence="4 5">
    <name type="scientific">Clavibacter michiganensis</name>
    <dbReference type="NCBI Taxonomy" id="28447"/>
    <lineage>
        <taxon>Bacteria</taxon>
        <taxon>Bacillati</taxon>
        <taxon>Actinomycetota</taxon>
        <taxon>Actinomycetes</taxon>
        <taxon>Micrococcales</taxon>
        <taxon>Microbacteriaceae</taxon>
        <taxon>Clavibacter</taxon>
    </lineage>
</organism>
<proteinExistence type="predicted"/>
<keyword evidence="2" id="KW-1133">Transmembrane helix</keyword>
<feature type="region of interest" description="Disordered" evidence="1">
    <location>
        <begin position="182"/>
        <end position="202"/>
    </location>
</feature>
<evidence type="ECO:0000256" key="1">
    <source>
        <dbReference type="SAM" id="MobiDB-lite"/>
    </source>
</evidence>
<dbReference type="PROSITE" id="PS50011">
    <property type="entry name" value="PROTEIN_KINASE_DOM"/>
    <property type="match status" value="1"/>
</dbReference>
<keyword evidence="4" id="KW-0808">Transferase</keyword>
<dbReference type="InterPro" id="IPR000719">
    <property type="entry name" value="Prot_kinase_dom"/>
</dbReference>
<feature type="region of interest" description="Disordered" evidence="1">
    <location>
        <begin position="378"/>
        <end position="419"/>
    </location>
</feature>
<dbReference type="SMART" id="SM00220">
    <property type="entry name" value="S_TKc"/>
    <property type="match status" value="1"/>
</dbReference>
<reference evidence="4 5" key="1">
    <citation type="submission" date="2018-02" db="EMBL/GenBank/DDBJ databases">
        <title>Bacteriophage NCPPB3778 and a type I-E CRISPR drive the evolution of the US Biological Select Agent, Rathayibacter toxicus.</title>
        <authorList>
            <person name="Davis E.W.II."/>
            <person name="Tabima J.F."/>
            <person name="Weisberg A.J."/>
            <person name="Lopes L.D."/>
            <person name="Wiseman M.S."/>
            <person name="Wiseman M.S."/>
            <person name="Pupko T."/>
            <person name="Belcher M.S."/>
            <person name="Sechler A.J."/>
            <person name="Tancos M.A."/>
            <person name="Schroeder B.K."/>
            <person name="Murray T.D."/>
            <person name="Luster D.G."/>
            <person name="Schneider W.L."/>
            <person name="Rogers E."/>
            <person name="Andreote F.D."/>
            <person name="Grunwald N.J."/>
            <person name="Putnam M.L."/>
            <person name="Chang J.H."/>
        </authorList>
    </citation>
    <scope>NUCLEOTIDE SEQUENCE [LARGE SCALE GENOMIC DNA]</scope>
    <source>
        <strain evidence="4 5">AY1B3</strain>
    </source>
</reference>
<sequence>MSGDRAEAGDARLDERAGSVRRRRRDAPVEAGTTVAGYRLVRLVGTGGGCQVFLARPAHRGAVPEARAESVAVKIVPPPERSRGEAEILALQSVESDHVVGLVDVATLADGGVCLVQTLAARGTAASLVARRGGITPGETVTLVASILRGLGDLHDAGLAHGALDLGHVLIDASGRPLLCGLGSSRPSTGRDEADGQDRDPVGQDLVRVARIAEALRDPAIGRPRVSDQRWDAWEELLDAVIHGESDLSAHELADRLLEVADAAPLAEASTHGGDRLAGYAVLQPDVGRLGPGGTQPRADDDFRDARAPRRRGATPATSVRRHRATPDRAAVRAAGCLGALRHAVRRGLAEVRPRVWVLGGAALLLVALVASALPTMASSARGGSADPADAQVDGASEDVPSDTAPSAAATTPPVTDGDIAAVAGDDPALAASALLRIRATCVHDRDVSCLAGADQLGSAAEDADQALVAGGAGPGAASSHEDDRVGGTQRMGDTVLVQLLPETGSAEPQEAGPPEPERRPASLLIVRGEAGWRIRDLMDDR</sequence>
<comment type="caution">
    <text evidence="4">The sequence shown here is derived from an EMBL/GenBank/DDBJ whole genome shotgun (WGS) entry which is preliminary data.</text>
</comment>
<feature type="domain" description="Protein kinase" evidence="3">
    <location>
        <begin position="38"/>
        <end position="346"/>
    </location>
</feature>
<dbReference type="Gene3D" id="1.10.510.10">
    <property type="entry name" value="Transferase(Phosphotransferase) domain 1"/>
    <property type="match status" value="1"/>
</dbReference>
<gene>
    <name evidence="4" type="ORF">C5E16_08200</name>
</gene>
<dbReference type="GO" id="GO:0005524">
    <property type="term" value="F:ATP binding"/>
    <property type="evidence" value="ECO:0007669"/>
    <property type="project" value="InterPro"/>
</dbReference>
<dbReference type="AlphaFoldDB" id="A0A2S5VTR9"/>
<evidence type="ECO:0000313" key="5">
    <source>
        <dbReference type="Proteomes" id="UP000239241"/>
    </source>
</evidence>
<feature type="region of interest" description="Disordered" evidence="1">
    <location>
        <begin position="287"/>
        <end position="328"/>
    </location>
</feature>
<evidence type="ECO:0000256" key="2">
    <source>
        <dbReference type="SAM" id="Phobius"/>
    </source>
</evidence>
<keyword evidence="2" id="KW-0472">Membrane</keyword>
<feature type="compositionally biased region" description="Basic and acidic residues" evidence="1">
    <location>
        <begin position="1"/>
        <end position="18"/>
    </location>
</feature>
<dbReference type="Pfam" id="PF00069">
    <property type="entry name" value="Pkinase"/>
    <property type="match status" value="1"/>
</dbReference>
<name>A0A2S5VTR9_9MICO</name>
<feature type="compositionally biased region" description="Basic and acidic residues" evidence="1">
    <location>
        <begin position="298"/>
        <end position="308"/>
    </location>
</feature>
<dbReference type="InterPro" id="IPR011009">
    <property type="entry name" value="Kinase-like_dom_sf"/>
</dbReference>
<feature type="compositionally biased region" description="Basic and acidic residues" evidence="1">
    <location>
        <begin position="189"/>
        <end position="202"/>
    </location>
</feature>
<keyword evidence="4" id="KW-0723">Serine/threonine-protein kinase</keyword>
<dbReference type="GO" id="GO:0004674">
    <property type="term" value="F:protein serine/threonine kinase activity"/>
    <property type="evidence" value="ECO:0007669"/>
    <property type="project" value="UniProtKB-KW"/>
</dbReference>
<feature type="region of interest" description="Disordered" evidence="1">
    <location>
        <begin position="1"/>
        <end position="28"/>
    </location>
</feature>
<protein>
    <submittedName>
        <fullName evidence="4">Serine/threonine protein kinase</fullName>
    </submittedName>
</protein>
<feature type="transmembrane region" description="Helical" evidence="2">
    <location>
        <begin position="356"/>
        <end position="374"/>
    </location>
</feature>